<protein>
    <recommendedName>
        <fullName evidence="4">HTH gntR-type domain-containing protein</fullName>
    </recommendedName>
</protein>
<dbReference type="InterPro" id="IPR036388">
    <property type="entry name" value="WH-like_DNA-bd_sf"/>
</dbReference>
<dbReference type="Gene3D" id="1.20.120.530">
    <property type="entry name" value="GntR ligand-binding domain-like"/>
    <property type="match status" value="1"/>
</dbReference>
<reference evidence="5" key="1">
    <citation type="journal article" date="2015" name="Nature">
        <title>Complex archaea that bridge the gap between prokaryotes and eukaryotes.</title>
        <authorList>
            <person name="Spang A."/>
            <person name="Saw J.H."/>
            <person name="Jorgensen S.L."/>
            <person name="Zaremba-Niedzwiedzka K."/>
            <person name="Martijn J."/>
            <person name="Lind A.E."/>
            <person name="van Eijk R."/>
            <person name="Schleper C."/>
            <person name="Guy L."/>
            <person name="Ettema T.J."/>
        </authorList>
    </citation>
    <scope>NUCLEOTIDE SEQUENCE</scope>
</reference>
<dbReference type="PANTHER" id="PTHR43537">
    <property type="entry name" value="TRANSCRIPTIONAL REGULATOR, GNTR FAMILY"/>
    <property type="match status" value="1"/>
</dbReference>
<dbReference type="InterPro" id="IPR000524">
    <property type="entry name" value="Tscrpt_reg_HTH_GntR"/>
</dbReference>
<dbReference type="PROSITE" id="PS50949">
    <property type="entry name" value="HTH_GNTR"/>
    <property type="match status" value="1"/>
</dbReference>
<dbReference type="InterPro" id="IPR036390">
    <property type="entry name" value="WH_DNA-bd_sf"/>
</dbReference>
<dbReference type="EMBL" id="LAZR01000122">
    <property type="protein sequence ID" value="KKN89166.1"/>
    <property type="molecule type" value="Genomic_DNA"/>
</dbReference>
<feature type="domain" description="HTH gntR-type" evidence="4">
    <location>
        <begin position="10"/>
        <end position="77"/>
    </location>
</feature>
<dbReference type="SUPFAM" id="SSF46785">
    <property type="entry name" value="Winged helix' DNA-binding domain"/>
    <property type="match status" value="1"/>
</dbReference>
<evidence type="ECO:0000256" key="2">
    <source>
        <dbReference type="ARBA" id="ARBA00023125"/>
    </source>
</evidence>
<keyword evidence="2" id="KW-0238">DNA-binding</keyword>
<dbReference type="InterPro" id="IPR008920">
    <property type="entry name" value="TF_FadR/GntR_C"/>
</dbReference>
<dbReference type="PRINTS" id="PR00035">
    <property type="entry name" value="HTHGNTR"/>
</dbReference>
<dbReference type="Pfam" id="PF07729">
    <property type="entry name" value="FCD"/>
    <property type="match status" value="1"/>
</dbReference>
<evidence type="ECO:0000256" key="3">
    <source>
        <dbReference type="ARBA" id="ARBA00023163"/>
    </source>
</evidence>
<dbReference type="SMART" id="SM00895">
    <property type="entry name" value="FCD"/>
    <property type="match status" value="1"/>
</dbReference>
<name>A0A0F9WSB4_9ZZZZ</name>
<dbReference type="Gene3D" id="1.10.10.10">
    <property type="entry name" value="Winged helix-like DNA-binding domain superfamily/Winged helix DNA-binding domain"/>
    <property type="match status" value="1"/>
</dbReference>
<keyword evidence="1" id="KW-0805">Transcription regulation</keyword>
<dbReference type="SUPFAM" id="SSF48008">
    <property type="entry name" value="GntR ligand-binding domain-like"/>
    <property type="match status" value="1"/>
</dbReference>
<dbReference type="SMART" id="SM00345">
    <property type="entry name" value="HTH_GNTR"/>
    <property type="match status" value="1"/>
</dbReference>
<dbReference type="CDD" id="cd07377">
    <property type="entry name" value="WHTH_GntR"/>
    <property type="match status" value="1"/>
</dbReference>
<organism evidence="5">
    <name type="scientific">marine sediment metagenome</name>
    <dbReference type="NCBI Taxonomy" id="412755"/>
    <lineage>
        <taxon>unclassified sequences</taxon>
        <taxon>metagenomes</taxon>
        <taxon>ecological metagenomes</taxon>
    </lineage>
</organism>
<dbReference type="InterPro" id="IPR011711">
    <property type="entry name" value="GntR_C"/>
</dbReference>
<dbReference type="AlphaFoldDB" id="A0A0F9WSB4"/>
<dbReference type="Pfam" id="PF00392">
    <property type="entry name" value="GntR"/>
    <property type="match status" value="1"/>
</dbReference>
<keyword evidence="3" id="KW-0804">Transcription</keyword>
<comment type="caution">
    <text evidence="5">The sequence shown here is derived from an EMBL/GenBank/DDBJ whole genome shotgun (WGS) entry which is preliminary data.</text>
</comment>
<evidence type="ECO:0000256" key="1">
    <source>
        <dbReference type="ARBA" id="ARBA00023015"/>
    </source>
</evidence>
<evidence type="ECO:0000259" key="4">
    <source>
        <dbReference type="PROSITE" id="PS50949"/>
    </source>
</evidence>
<proteinExistence type="predicted"/>
<dbReference type="GO" id="GO:0003700">
    <property type="term" value="F:DNA-binding transcription factor activity"/>
    <property type="evidence" value="ECO:0007669"/>
    <property type="project" value="InterPro"/>
</dbReference>
<dbReference type="GO" id="GO:0003677">
    <property type="term" value="F:DNA binding"/>
    <property type="evidence" value="ECO:0007669"/>
    <property type="project" value="UniProtKB-KW"/>
</dbReference>
<accession>A0A0F9WSB4</accession>
<sequence>MVSRKRVPSERSADRVYAALREAILKGDYENGVRLTEEVLAERFGVSRTPIRAALGKLAGDGFIEMVPHAGAVIRRRTIREVSEVYAVRALLESSGAGLAATLRDDADIGALAAICDEMEARAGEENAVEILSDLNKRLHHRILDISGNQTLRDTADRLMDIGFLIHTYTKFQPRDLGRSFADHRDLVSAIASRDAEWAASVMRAHILAARNTLLQTMTDLRDGGDHDRDDIAL</sequence>
<evidence type="ECO:0000313" key="5">
    <source>
        <dbReference type="EMBL" id="KKN89166.1"/>
    </source>
</evidence>
<dbReference type="PANTHER" id="PTHR43537:SF24">
    <property type="entry name" value="GLUCONATE OPERON TRANSCRIPTIONAL REPRESSOR"/>
    <property type="match status" value="1"/>
</dbReference>
<gene>
    <name evidence="5" type="ORF">LCGC14_0241640</name>
</gene>